<dbReference type="Pfam" id="PF03808">
    <property type="entry name" value="Glyco_tran_WecG"/>
    <property type="match status" value="1"/>
</dbReference>
<name>A0A7Y3RNL5_9PROT</name>
<dbReference type="PANTHER" id="PTHR34136:SF1">
    <property type="entry name" value="UDP-N-ACETYL-D-MANNOSAMINURONIC ACID TRANSFERASE"/>
    <property type="match status" value="1"/>
</dbReference>
<dbReference type="InterPro" id="IPR004629">
    <property type="entry name" value="WecG_TagA_CpsF"/>
</dbReference>
<keyword evidence="2 3" id="KW-0808">Transferase</keyword>
<evidence type="ECO:0000256" key="1">
    <source>
        <dbReference type="ARBA" id="ARBA00022676"/>
    </source>
</evidence>
<dbReference type="CDD" id="cd06533">
    <property type="entry name" value="Glyco_transf_WecG_TagA"/>
    <property type="match status" value="1"/>
</dbReference>
<accession>A0A7Y3RNL5</accession>
<dbReference type="Proteomes" id="UP000536835">
    <property type="component" value="Unassembled WGS sequence"/>
</dbReference>
<proteinExistence type="predicted"/>
<dbReference type="GO" id="GO:0016758">
    <property type="term" value="F:hexosyltransferase activity"/>
    <property type="evidence" value="ECO:0007669"/>
    <property type="project" value="TreeGrafter"/>
</dbReference>
<dbReference type="EMBL" id="JABFCX010000003">
    <property type="protein sequence ID" value="NNU17290.1"/>
    <property type="molecule type" value="Genomic_DNA"/>
</dbReference>
<protein>
    <submittedName>
        <fullName evidence="3">WecB/TagA/CpsF family glycosyltransferase</fullName>
    </submittedName>
</protein>
<evidence type="ECO:0000313" key="4">
    <source>
        <dbReference type="Proteomes" id="UP000536835"/>
    </source>
</evidence>
<keyword evidence="1" id="KW-0328">Glycosyltransferase</keyword>
<evidence type="ECO:0000256" key="2">
    <source>
        <dbReference type="ARBA" id="ARBA00022679"/>
    </source>
</evidence>
<dbReference type="RefSeq" id="WP_173200571.1">
    <property type="nucleotide sequence ID" value="NZ_JABFCX010000003.1"/>
</dbReference>
<keyword evidence="4" id="KW-1185">Reference proteome</keyword>
<reference evidence="3 4" key="1">
    <citation type="submission" date="2020-05" db="EMBL/GenBank/DDBJ databases">
        <title>Parvularcula mediterraneae sp. nov., isolated from polypropylene straw from shallow seawater of the seashore of Laganas in Zakynthos island, Greece.</title>
        <authorList>
            <person name="Szabo I."/>
            <person name="Al-Omari J."/>
            <person name="Rado J."/>
            <person name="Szerdahelyi G.S."/>
        </authorList>
    </citation>
    <scope>NUCLEOTIDE SEQUENCE [LARGE SCALE GENOMIC DNA]</scope>
    <source>
        <strain evidence="3 4">ZS-1/3</strain>
    </source>
</reference>
<gene>
    <name evidence="3" type="ORF">HK107_13245</name>
</gene>
<dbReference type="AlphaFoldDB" id="A0A7Y3RNL5"/>
<organism evidence="3 4">
    <name type="scientific">Parvularcula mediterranea</name>
    <dbReference type="NCBI Taxonomy" id="2732508"/>
    <lineage>
        <taxon>Bacteria</taxon>
        <taxon>Pseudomonadati</taxon>
        <taxon>Pseudomonadota</taxon>
        <taxon>Alphaproteobacteria</taxon>
        <taxon>Parvularculales</taxon>
        <taxon>Parvularculaceae</taxon>
        <taxon>Parvularcula</taxon>
    </lineage>
</organism>
<evidence type="ECO:0000313" key="3">
    <source>
        <dbReference type="EMBL" id="NNU17290.1"/>
    </source>
</evidence>
<dbReference type="PANTHER" id="PTHR34136">
    <property type="match status" value="1"/>
</dbReference>
<dbReference type="NCBIfam" id="TIGR00696">
    <property type="entry name" value="wecG_tagA_cpsF"/>
    <property type="match status" value="1"/>
</dbReference>
<sequence>MAGKVFTFAGLEIPFRTGAEFFDAFESAIEKRTPLRIGICNANTLMLAKEDPEYRDVLARMMLLNDGVGLDLGAKMKLGEPFPENLNGTDLTPRIFRESLKPLRIYLLGGEPGIAEGAAAKIAEIDPRHEIVGLRSGFFKPEDESMIVEEINDAQTDLLLVAMGNPLQEKFIMRHADAIRAPVAMGVGALFDFLAEKVSRAPMWMQNMRIEFLHRLRQEPVRLFKRYTVDAAGFLLAVRKEKSAQSAEGVPTGAE</sequence>
<comment type="caution">
    <text evidence="3">The sequence shown here is derived from an EMBL/GenBank/DDBJ whole genome shotgun (WGS) entry which is preliminary data.</text>
</comment>